<comment type="similarity">
    <text evidence="1">Belongs to the nuclease type I family.</text>
</comment>
<accession>A0A8S8ZHT6</accession>
<dbReference type="AlphaFoldDB" id="A0A8S8ZHT6"/>
<evidence type="ECO:0000256" key="4">
    <source>
        <dbReference type="ARBA" id="ARBA00022759"/>
    </source>
</evidence>
<keyword evidence="7" id="KW-0325">Glycoprotein</keyword>
<evidence type="ECO:0008006" key="11">
    <source>
        <dbReference type="Google" id="ProtNLM"/>
    </source>
</evidence>
<dbReference type="InterPro" id="IPR008947">
    <property type="entry name" value="PLipase_C/P1_nuclease_dom_sf"/>
</dbReference>
<evidence type="ECO:0000313" key="10">
    <source>
        <dbReference type="Proteomes" id="UP000433876"/>
    </source>
</evidence>
<feature type="chain" id="PRO_5035791361" description="Nuclease PA3" evidence="8">
    <location>
        <begin position="21"/>
        <end position="309"/>
    </location>
</feature>
<keyword evidence="3" id="KW-0479">Metal-binding</keyword>
<reference evidence="9 10" key="1">
    <citation type="submission" date="2017-07" db="EMBL/GenBank/DDBJ databases">
        <title>Genome sequence of the Sordaria macrospora wild type strain R19027.</title>
        <authorList>
            <person name="Nowrousian M."/>
            <person name="Teichert I."/>
            <person name="Kueck U."/>
        </authorList>
    </citation>
    <scope>NUCLEOTIDE SEQUENCE [LARGE SCALE GENOMIC DNA]</scope>
    <source>
        <strain evidence="9 10">R19027</strain>
        <tissue evidence="9">Mycelium</tissue>
    </source>
</reference>
<keyword evidence="2" id="KW-0540">Nuclease</keyword>
<evidence type="ECO:0000256" key="5">
    <source>
        <dbReference type="ARBA" id="ARBA00022801"/>
    </source>
</evidence>
<evidence type="ECO:0000256" key="7">
    <source>
        <dbReference type="ARBA" id="ARBA00023180"/>
    </source>
</evidence>
<feature type="signal peptide" evidence="8">
    <location>
        <begin position="1"/>
        <end position="20"/>
    </location>
</feature>
<dbReference type="GO" id="GO:0046872">
    <property type="term" value="F:metal ion binding"/>
    <property type="evidence" value="ECO:0007669"/>
    <property type="project" value="UniProtKB-KW"/>
</dbReference>
<dbReference type="PANTHER" id="PTHR33146">
    <property type="entry name" value="ENDONUCLEASE 4"/>
    <property type="match status" value="1"/>
</dbReference>
<dbReference type="GO" id="GO:0006308">
    <property type="term" value="P:DNA catabolic process"/>
    <property type="evidence" value="ECO:0007669"/>
    <property type="project" value="InterPro"/>
</dbReference>
<gene>
    <name evidence="9" type="ORF">SMACR_03738</name>
</gene>
<dbReference type="SUPFAM" id="SSF48537">
    <property type="entry name" value="Phospholipase C/P1 nuclease"/>
    <property type="match status" value="1"/>
</dbReference>
<dbReference type="PANTHER" id="PTHR33146:SF26">
    <property type="entry name" value="ENDONUCLEASE 4"/>
    <property type="match status" value="1"/>
</dbReference>
<sequence length="309" mass="33696">MKTFVVLPVVLQAAAVSAWGKLGHATVASVAQQYLTPNTVKQVQAILGDKSTTYMGNIASWADSFRYEEGNAWSSGLHFVNGHDAPPPESCHLILPEDCPPEGCVVSAIGNYTERVQNKELAAEQRTQALKFIIHFLGDIAQPLHTEAFGEGANNVTVFFDGYKTNLHAAWDTSIPNTMLGISPPTSAANITNADFLGWANNLAAKINQGSYRRDVRRWLRNHRLPANRKGAERAAAAWAQDGNEEVCHYVMKIPGNQLNGTEIGAGAGGDYYKGAAEVVERSIIKGGIRLAGWLNLIFDKRTGFEFWL</sequence>
<name>A0A8S8ZHT6_SORMA</name>
<keyword evidence="6" id="KW-1015">Disulfide bond</keyword>
<dbReference type="GO" id="GO:0003676">
    <property type="term" value="F:nucleic acid binding"/>
    <property type="evidence" value="ECO:0007669"/>
    <property type="project" value="InterPro"/>
</dbReference>
<dbReference type="VEuPathDB" id="FungiDB:SMAC_03738"/>
<evidence type="ECO:0000256" key="3">
    <source>
        <dbReference type="ARBA" id="ARBA00022723"/>
    </source>
</evidence>
<keyword evidence="5" id="KW-0378">Hydrolase</keyword>
<dbReference type="GO" id="GO:0004519">
    <property type="term" value="F:endonuclease activity"/>
    <property type="evidence" value="ECO:0007669"/>
    <property type="project" value="UniProtKB-KW"/>
</dbReference>
<keyword evidence="4" id="KW-0255">Endonuclease</keyword>
<dbReference type="OMA" id="WDTSIPN"/>
<evidence type="ECO:0000256" key="8">
    <source>
        <dbReference type="SAM" id="SignalP"/>
    </source>
</evidence>
<evidence type="ECO:0000313" key="9">
    <source>
        <dbReference type="EMBL" id="KAA8629199.1"/>
    </source>
</evidence>
<dbReference type="Gene3D" id="1.10.575.10">
    <property type="entry name" value="P1 Nuclease"/>
    <property type="match status" value="1"/>
</dbReference>
<dbReference type="CDD" id="cd11010">
    <property type="entry name" value="S1-P1_nuclease"/>
    <property type="match status" value="1"/>
</dbReference>
<proteinExistence type="inferred from homology"/>
<dbReference type="Pfam" id="PF02265">
    <property type="entry name" value="S1-P1_nuclease"/>
    <property type="match status" value="1"/>
</dbReference>
<keyword evidence="8" id="KW-0732">Signal</keyword>
<comment type="caution">
    <text evidence="9">The sequence shown here is derived from an EMBL/GenBank/DDBJ whole genome shotgun (WGS) entry which is preliminary data.</text>
</comment>
<dbReference type="InterPro" id="IPR003154">
    <property type="entry name" value="S1/P1nuclease"/>
</dbReference>
<organism evidence="9 10">
    <name type="scientific">Sordaria macrospora</name>
    <dbReference type="NCBI Taxonomy" id="5147"/>
    <lineage>
        <taxon>Eukaryota</taxon>
        <taxon>Fungi</taxon>
        <taxon>Dikarya</taxon>
        <taxon>Ascomycota</taxon>
        <taxon>Pezizomycotina</taxon>
        <taxon>Sordariomycetes</taxon>
        <taxon>Sordariomycetidae</taxon>
        <taxon>Sordariales</taxon>
        <taxon>Sordariaceae</taxon>
        <taxon>Sordaria</taxon>
    </lineage>
</organism>
<dbReference type="EMBL" id="NMPR01000145">
    <property type="protein sequence ID" value="KAA8629199.1"/>
    <property type="molecule type" value="Genomic_DNA"/>
</dbReference>
<dbReference type="GO" id="GO:0016788">
    <property type="term" value="F:hydrolase activity, acting on ester bonds"/>
    <property type="evidence" value="ECO:0007669"/>
    <property type="project" value="InterPro"/>
</dbReference>
<dbReference type="Proteomes" id="UP000433876">
    <property type="component" value="Unassembled WGS sequence"/>
</dbReference>
<protein>
    <recommendedName>
        <fullName evidence="11">Nuclease PA3</fullName>
    </recommendedName>
</protein>
<evidence type="ECO:0000256" key="1">
    <source>
        <dbReference type="ARBA" id="ARBA00009547"/>
    </source>
</evidence>
<evidence type="ECO:0000256" key="6">
    <source>
        <dbReference type="ARBA" id="ARBA00023157"/>
    </source>
</evidence>
<evidence type="ECO:0000256" key="2">
    <source>
        <dbReference type="ARBA" id="ARBA00022722"/>
    </source>
</evidence>